<gene>
    <name evidence="1" type="ORF">HA052_18805</name>
</gene>
<name>A0ABX0LCJ6_9NEIS</name>
<dbReference type="RefSeq" id="WP_166453081.1">
    <property type="nucleotide sequence ID" value="NZ_JAAOMA010000031.1"/>
</dbReference>
<evidence type="ECO:0000313" key="1">
    <source>
        <dbReference type="EMBL" id="NHR07244.1"/>
    </source>
</evidence>
<evidence type="ECO:0000313" key="2">
    <source>
        <dbReference type="Proteomes" id="UP001515641"/>
    </source>
</evidence>
<reference evidence="1 2" key="1">
    <citation type="submission" date="2020-03" db="EMBL/GenBank/DDBJ databases">
        <title>Draft genome sequence of environmentally isolated cultures.</title>
        <authorList>
            <person name="Wilson H.S."/>
            <person name="De Leon M.E."/>
        </authorList>
    </citation>
    <scope>NUCLEOTIDE SEQUENCE [LARGE SCALE GENOMIC DNA]</scope>
    <source>
        <strain evidence="1 2">HSC-31F16</strain>
    </source>
</reference>
<protein>
    <submittedName>
        <fullName evidence="1">Uncharacterized protein</fullName>
    </submittedName>
</protein>
<dbReference type="EMBL" id="JAAOMA010000031">
    <property type="protein sequence ID" value="NHR07244.1"/>
    <property type="molecule type" value="Genomic_DNA"/>
</dbReference>
<organism evidence="1 2">
    <name type="scientific">Chromobacterium fluminis</name>
    <dbReference type="NCBI Taxonomy" id="3044269"/>
    <lineage>
        <taxon>Bacteria</taxon>
        <taxon>Pseudomonadati</taxon>
        <taxon>Pseudomonadota</taxon>
        <taxon>Betaproteobacteria</taxon>
        <taxon>Neisseriales</taxon>
        <taxon>Chromobacteriaceae</taxon>
        <taxon>Chromobacterium</taxon>
    </lineage>
</organism>
<dbReference type="Proteomes" id="UP001515641">
    <property type="component" value="Unassembled WGS sequence"/>
</dbReference>
<comment type="caution">
    <text evidence="1">The sequence shown here is derived from an EMBL/GenBank/DDBJ whole genome shotgun (WGS) entry which is preliminary data.</text>
</comment>
<proteinExistence type="predicted"/>
<keyword evidence="2" id="KW-1185">Reference proteome</keyword>
<sequence>MRYFESNKVVSKLSGALGARRWYGRARRVAGTLLCSVAMIVTMMPVRADPLEGSEYEIKTLPMRTFTFFQRQQVVFFLIKKLTDRNDAYPSFLKVCDGERYVVGYKEEGGYAVAANRDRPLISVSPKGDTVGDGYASGVYRSIKKGDELIVRVPVRLTTPELTTTSGNKFSLGINDIHPFDRTCRVAGNLPTVLEQIKYDTLSDEDATPIIVPLDWKEQRVASDSSFIASVRILGALKDDVVKWKGSDGADVLMTIGDPILDRVDHSNIGYSYTAKIAMPTRLDYHASVELSRKNKIKSQEQVISSVNDESADSIGKKPMLDVHDCNPKQRCTLTWRATIPYRVTPDLGVSLSAFRKNAELAKKLPEEIFSLDHRSAWQNHHDFGMTGPGLLPAINRVYYRGNNDSLLTHDTVMPHSGDFTLMFEPVGGL</sequence>
<accession>A0ABX0LCJ6</accession>